<reference evidence="2" key="1">
    <citation type="submission" date="2016-05" db="EMBL/GenBank/DDBJ databases">
        <authorList>
            <person name="Naeem Raeece"/>
        </authorList>
    </citation>
    <scope>NUCLEOTIDE SEQUENCE [LARGE SCALE GENOMIC DNA]</scope>
</reference>
<dbReference type="EMBL" id="FLQU01000454">
    <property type="protein sequence ID" value="SBS85846.1"/>
    <property type="molecule type" value="Genomic_DNA"/>
</dbReference>
<protein>
    <submittedName>
        <fullName evidence="1">Inner membrane complex protein, putative</fullName>
    </submittedName>
</protein>
<name>A0A1A8VZC4_PLAOA</name>
<gene>
    <name evidence="1" type="ORF">POVCU2_0033750</name>
</gene>
<accession>A0A1A8VZC4</accession>
<evidence type="ECO:0000313" key="2">
    <source>
        <dbReference type="Proteomes" id="UP000078560"/>
    </source>
</evidence>
<proteinExistence type="predicted"/>
<evidence type="ECO:0000313" key="1">
    <source>
        <dbReference type="EMBL" id="SBS85846.1"/>
    </source>
</evidence>
<sequence>MFQNTANNYEKMSKLEKSFDETNDTLPDSVGRPYTMDGYSSESISMTQPQCKEYYSYPNSIVHGYENKSNSSVNVGCTGNAFSCKPQNTKVFIRRVDNKRKMSNKKPNSLNSSFCHDFNPYVIYPSNSVHGGSIEEYNYAMPVNDNSSPLNEKYICDKSNRFTYAYLSDDLNYSLNGQLLNIDNTYTNVPLCVRESFYDSGTCNLVNQVYPLAQGTFNGNNVLPNILDVRCDISARDILRYIQNVIRYIFKVVKLAFAKIKRDLNTKEIYFDSTMPSVQEMDMDCDVCRQKYGDILMDAHRKDCISFFEGVDESRTIFTKIWDIINNWLDSKENNKIELLTDKNKVEDIMREKSKEFEQVYYQMEKFPKDEKGRIQLPQFGGFDRHSAILI</sequence>
<dbReference type="Proteomes" id="UP000078560">
    <property type="component" value="Unassembled WGS sequence"/>
</dbReference>
<dbReference type="AlphaFoldDB" id="A0A1A8VZC4"/>
<organism evidence="1 2">
    <name type="scientific">Plasmodium ovale curtisi</name>
    <dbReference type="NCBI Taxonomy" id="864141"/>
    <lineage>
        <taxon>Eukaryota</taxon>
        <taxon>Sar</taxon>
        <taxon>Alveolata</taxon>
        <taxon>Apicomplexa</taxon>
        <taxon>Aconoidasida</taxon>
        <taxon>Haemosporida</taxon>
        <taxon>Plasmodiidae</taxon>
        <taxon>Plasmodium</taxon>
        <taxon>Plasmodium (Plasmodium)</taxon>
    </lineage>
</organism>